<dbReference type="InterPro" id="IPR020568">
    <property type="entry name" value="Ribosomal_Su5_D2-typ_SF"/>
</dbReference>
<evidence type="ECO:0000256" key="2">
    <source>
        <dbReference type="ARBA" id="ARBA00022722"/>
    </source>
</evidence>
<dbReference type="GO" id="GO:0000049">
    <property type="term" value="F:tRNA binding"/>
    <property type="evidence" value="ECO:0007669"/>
    <property type="project" value="InterPro"/>
</dbReference>
<evidence type="ECO:0000256" key="6">
    <source>
        <dbReference type="NCBIfam" id="TIGR00188"/>
    </source>
</evidence>
<keyword evidence="1" id="KW-0819">tRNA processing</keyword>
<name>A0A0G3I8T9_LIBAF</name>
<sequence length="109" mass="12833">MKKGEFRNGPFFSLGVLNNRNPCLSPRIGFTVTKKQGCAVERNRIRRRLKEVVRIYESESILQYGHDYVLIAKRSALFAPFKELCNHFVKRVLHNKHAYYSGKNFFRKP</sequence>
<proteinExistence type="predicted"/>
<evidence type="ECO:0000256" key="5">
    <source>
        <dbReference type="ARBA" id="ARBA00022884"/>
    </source>
</evidence>
<dbReference type="PATRIC" id="fig|1277257.4.peg.588"/>
<keyword evidence="3" id="KW-0255">Endonuclease</keyword>
<dbReference type="SUPFAM" id="SSF54211">
    <property type="entry name" value="Ribosomal protein S5 domain 2-like"/>
    <property type="match status" value="1"/>
</dbReference>
<dbReference type="Pfam" id="PF00825">
    <property type="entry name" value="Ribonuclease_P"/>
    <property type="match status" value="1"/>
</dbReference>
<dbReference type="InterPro" id="IPR000100">
    <property type="entry name" value="RNase_P"/>
</dbReference>
<dbReference type="GO" id="GO:0004526">
    <property type="term" value="F:ribonuclease P activity"/>
    <property type="evidence" value="ECO:0007669"/>
    <property type="project" value="UniProtKB-UniRule"/>
</dbReference>
<dbReference type="EMBL" id="CP004021">
    <property type="protein sequence ID" value="AKK20172.1"/>
    <property type="molecule type" value="Genomic_DNA"/>
</dbReference>
<keyword evidence="2" id="KW-0540">Nuclease</keyword>
<dbReference type="GO" id="GO:0030677">
    <property type="term" value="C:ribonuclease P complex"/>
    <property type="evidence" value="ECO:0007669"/>
    <property type="project" value="TreeGrafter"/>
</dbReference>
<dbReference type="STRING" id="1277257.G293_02720"/>
<protein>
    <recommendedName>
        <fullName evidence="6">Ribonuclease P protein component</fullName>
        <ecNumber evidence="6">3.1.26.5</ecNumber>
    </recommendedName>
</protein>
<evidence type="ECO:0000313" key="7">
    <source>
        <dbReference type="EMBL" id="AKK20172.1"/>
    </source>
</evidence>
<dbReference type="GO" id="GO:0042781">
    <property type="term" value="F:3'-tRNA processing endoribonuclease activity"/>
    <property type="evidence" value="ECO:0007669"/>
    <property type="project" value="TreeGrafter"/>
</dbReference>
<evidence type="ECO:0000313" key="8">
    <source>
        <dbReference type="Proteomes" id="UP000035503"/>
    </source>
</evidence>
<dbReference type="EC" id="3.1.26.5" evidence="6"/>
<dbReference type="AlphaFoldDB" id="A0A0G3I8T9"/>
<keyword evidence="4" id="KW-0378">Hydrolase</keyword>
<evidence type="ECO:0000256" key="4">
    <source>
        <dbReference type="ARBA" id="ARBA00022801"/>
    </source>
</evidence>
<reference evidence="7 8" key="1">
    <citation type="journal article" date="2015" name="Genome Announc.">
        <title>Complete Genome Sequence of 'Candidatus Liberibacter africanus,' a Bacterium Associated with Citrus Huanglongbing.</title>
        <authorList>
            <person name="Lin H."/>
            <person name="Pietersen G."/>
            <person name="Han C."/>
            <person name="Read D.A."/>
            <person name="Lou B."/>
            <person name="Gupta G."/>
            <person name="Civerolo E.L."/>
        </authorList>
    </citation>
    <scope>NUCLEOTIDE SEQUENCE [LARGE SCALE GENOMIC DNA]</scope>
    <source>
        <strain evidence="7 8">PTSAPSY</strain>
    </source>
</reference>
<evidence type="ECO:0000256" key="1">
    <source>
        <dbReference type="ARBA" id="ARBA00022694"/>
    </source>
</evidence>
<dbReference type="NCBIfam" id="TIGR00188">
    <property type="entry name" value="rnpA"/>
    <property type="match status" value="1"/>
</dbReference>
<evidence type="ECO:0000256" key="3">
    <source>
        <dbReference type="ARBA" id="ARBA00022759"/>
    </source>
</evidence>
<keyword evidence="5" id="KW-0694">RNA-binding</keyword>
<dbReference type="KEGG" id="lau:G293_02720"/>
<accession>A0A0G3I8T9</accession>
<gene>
    <name evidence="7" type="ORF">G293_02720</name>
</gene>
<organism evidence="7 8">
    <name type="scientific">Candidatus Liberibacter africanus PTSAPSY</name>
    <dbReference type="NCBI Taxonomy" id="1277257"/>
    <lineage>
        <taxon>Bacteria</taxon>
        <taxon>Pseudomonadati</taxon>
        <taxon>Pseudomonadota</taxon>
        <taxon>Alphaproteobacteria</taxon>
        <taxon>Hyphomicrobiales</taxon>
        <taxon>Rhizobiaceae</taxon>
        <taxon>Liberibacter</taxon>
    </lineage>
</organism>
<dbReference type="Proteomes" id="UP000035503">
    <property type="component" value="Chromosome"/>
</dbReference>
<keyword evidence="8" id="KW-1185">Reference proteome</keyword>
<dbReference type="Gene3D" id="3.30.230.10">
    <property type="match status" value="1"/>
</dbReference>
<dbReference type="PANTHER" id="PTHR33992:SF1">
    <property type="entry name" value="RIBONUCLEASE P PROTEIN COMPONENT"/>
    <property type="match status" value="1"/>
</dbReference>
<dbReference type="PANTHER" id="PTHR33992">
    <property type="entry name" value="RIBONUCLEASE P PROTEIN COMPONENT"/>
    <property type="match status" value="1"/>
</dbReference>
<dbReference type="InterPro" id="IPR014721">
    <property type="entry name" value="Ribsml_uS5_D2-typ_fold_subgr"/>
</dbReference>